<comment type="caution">
    <text evidence="1">The sequence shown here is derived from an EMBL/GenBank/DDBJ whole genome shotgun (WGS) entry which is preliminary data.</text>
</comment>
<gene>
    <name evidence="1" type="ORF">Pint_10090</name>
</gene>
<accession>A0ACC0XFV5</accession>
<organism evidence="1 2">
    <name type="scientific">Pistacia integerrima</name>
    <dbReference type="NCBI Taxonomy" id="434235"/>
    <lineage>
        <taxon>Eukaryota</taxon>
        <taxon>Viridiplantae</taxon>
        <taxon>Streptophyta</taxon>
        <taxon>Embryophyta</taxon>
        <taxon>Tracheophyta</taxon>
        <taxon>Spermatophyta</taxon>
        <taxon>Magnoliopsida</taxon>
        <taxon>eudicotyledons</taxon>
        <taxon>Gunneridae</taxon>
        <taxon>Pentapetalae</taxon>
        <taxon>rosids</taxon>
        <taxon>malvids</taxon>
        <taxon>Sapindales</taxon>
        <taxon>Anacardiaceae</taxon>
        <taxon>Pistacia</taxon>
    </lineage>
</organism>
<protein>
    <submittedName>
        <fullName evidence="1">Uncharacterized protein</fullName>
    </submittedName>
</protein>
<sequence>MKVKLGLDANLVAKEIRFGVSASGWSEGECKGVAGWFPSAYVEKRQRLPTEAY</sequence>
<dbReference type="EMBL" id="CM047747">
    <property type="protein sequence ID" value="KAJ0017254.1"/>
    <property type="molecule type" value="Genomic_DNA"/>
</dbReference>
<reference evidence="2" key="1">
    <citation type="journal article" date="2023" name="G3 (Bethesda)">
        <title>Genome assembly and association tests identify interacting loci associated with vigor, precocity, and sex in interspecific pistachio rootstocks.</title>
        <authorList>
            <person name="Palmer W."/>
            <person name="Jacygrad E."/>
            <person name="Sagayaradj S."/>
            <person name="Cavanaugh K."/>
            <person name="Han R."/>
            <person name="Bertier L."/>
            <person name="Beede B."/>
            <person name="Kafkas S."/>
            <person name="Golino D."/>
            <person name="Preece J."/>
            <person name="Michelmore R."/>
        </authorList>
    </citation>
    <scope>NUCLEOTIDE SEQUENCE [LARGE SCALE GENOMIC DNA]</scope>
</reference>
<dbReference type="Proteomes" id="UP001163603">
    <property type="component" value="Chromosome 12"/>
</dbReference>
<keyword evidence="2" id="KW-1185">Reference proteome</keyword>
<evidence type="ECO:0000313" key="1">
    <source>
        <dbReference type="EMBL" id="KAJ0017254.1"/>
    </source>
</evidence>
<evidence type="ECO:0000313" key="2">
    <source>
        <dbReference type="Proteomes" id="UP001163603"/>
    </source>
</evidence>
<name>A0ACC0XFV5_9ROSI</name>
<proteinExistence type="predicted"/>